<keyword evidence="3" id="KW-1185">Reference proteome</keyword>
<reference evidence="2 3" key="1">
    <citation type="journal article" date="2023" name="Int. J. Syst. Evol. Microbiol.">
        <title>Ligilactobacillus ubinensis sp. nov., a novel species isolated from the wild ferment of a durian fruit (Durio zibethinus).</title>
        <authorList>
            <person name="Heng Y.C."/>
            <person name="Menon N."/>
            <person name="Chen B."/>
            <person name="Loo B.Z.L."/>
            <person name="Wong G.W.J."/>
            <person name="Lim A.C.H."/>
            <person name="Silvaraju S."/>
            <person name="Kittelmann S."/>
        </authorList>
    </citation>
    <scope>NUCLEOTIDE SEQUENCE [LARGE SCALE GENOMIC DNA]</scope>
    <source>
        <strain evidence="2 3">WILCCON 0076</strain>
    </source>
</reference>
<accession>A0A9X2FJ35</accession>
<evidence type="ECO:0000313" key="3">
    <source>
        <dbReference type="Proteomes" id="UP001139006"/>
    </source>
</evidence>
<dbReference type="InterPro" id="IPR002575">
    <property type="entry name" value="Aminoglycoside_PTrfase"/>
</dbReference>
<dbReference type="RefSeq" id="WP_253360092.1">
    <property type="nucleotide sequence ID" value="NZ_JAIULA010000008.1"/>
</dbReference>
<dbReference type="InterPro" id="IPR011009">
    <property type="entry name" value="Kinase-like_dom_sf"/>
</dbReference>
<dbReference type="Gene3D" id="3.90.1200.10">
    <property type="match status" value="1"/>
</dbReference>
<dbReference type="EMBL" id="JAIULA010000008">
    <property type="protein sequence ID" value="MCP0886747.1"/>
    <property type="molecule type" value="Genomic_DNA"/>
</dbReference>
<dbReference type="SUPFAM" id="SSF56112">
    <property type="entry name" value="Protein kinase-like (PK-like)"/>
    <property type="match status" value="1"/>
</dbReference>
<dbReference type="AlphaFoldDB" id="A0A9X2FJ35"/>
<evidence type="ECO:0000313" key="2">
    <source>
        <dbReference type="EMBL" id="MCP0886747.1"/>
    </source>
</evidence>
<dbReference type="Pfam" id="PF01636">
    <property type="entry name" value="APH"/>
    <property type="match status" value="1"/>
</dbReference>
<name>A0A9X2FJ35_9LACO</name>
<dbReference type="InterPro" id="IPR052077">
    <property type="entry name" value="CcrZ_PhaseVar_Mediator"/>
</dbReference>
<proteinExistence type="predicted"/>
<protein>
    <submittedName>
        <fullName evidence="2">Phosphotransferase family protein</fullName>
    </submittedName>
</protein>
<comment type="caution">
    <text evidence="2">The sequence shown here is derived from an EMBL/GenBank/DDBJ whole genome shotgun (WGS) entry which is preliminary data.</text>
</comment>
<sequence length="267" mass="31587">MNLDLENGWHVLPIDGDTGTAYMGINNNEKLFLKRNTSPFLAALSIEEITPRLVWTKRMTSGDTLTAQEWMDGRCLKRKEMTSESVSALLYRVHHSQLLRRMLRQVGGSVLTPRELLNQYFRGLPADLRHNPLLKNVANRLRTTQPYFERSNYEVCHGDLNHKNWLLSEENRLYLVDWESAIIADPAYDLSMLICQYVPRQDWEKWLVRYYQNSQEVATDDLRMRINWYSLSCLLLLIKEKHQRGRFHEMNQDIIKLSEVLEQQQYI</sequence>
<dbReference type="PANTHER" id="PTHR40086">
    <property type="entry name" value="PHOSPHOTRANSFERASE YTMP-RELATED"/>
    <property type="match status" value="1"/>
</dbReference>
<feature type="domain" description="Aminoglycoside phosphotransferase" evidence="1">
    <location>
        <begin position="42"/>
        <end position="215"/>
    </location>
</feature>
<gene>
    <name evidence="2" type="ORF">LB941_05265</name>
</gene>
<dbReference type="PANTHER" id="PTHR40086:SF1">
    <property type="entry name" value="CELL CYCLE REGULATOR CCRZ"/>
    <property type="match status" value="1"/>
</dbReference>
<organism evidence="2 3">
    <name type="scientific">Ligilactobacillus ubinensis</name>
    <dbReference type="NCBI Taxonomy" id="2876789"/>
    <lineage>
        <taxon>Bacteria</taxon>
        <taxon>Bacillati</taxon>
        <taxon>Bacillota</taxon>
        <taxon>Bacilli</taxon>
        <taxon>Lactobacillales</taxon>
        <taxon>Lactobacillaceae</taxon>
        <taxon>Ligilactobacillus</taxon>
    </lineage>
</organism>
<evidence type="ECO:0000259" key="1">
    <source>
        <dbReference type="Pfam" id="PF01636"/>
    </source>
</evidence>
<dbReference type="Proteomes" id="UP001139006">
    <property type="component" value="Unassembled WGS sequence"/>
</dbReference>